<dbReference type="EMBL" id="DTGZ01000119">
    <property type="protein sequence ID" value="HGV97916.1"/>
    <property type="molecule type" value="Genomic_DNA"/>
</dbReference>
<sequence length="756" mass="88173">MFPQMGNRNTDLPLSVIRHYLNTGDSIRKTAERWKIHYTTVFKWLKRYKKEGEIGFLSTYHRPWNRTKNLTERKIVMLKERDPRLTVRKAQEILRNEGIMISLKGIWNTWRRYGCAGFDKSRLDSVITKCIPWSKEAEKKYNQARWLFEAGNVAEAAEILNSIPSLPENDLINQIPDQYLSLQRRIEKYIQLFKKIPLPEYISKMESIYNECVRNELYFSLLKIGILQGGALSFLGERKAFSAKIKELTDILKPRGNYFSYLLFLFKYIVLIGQGIAKVRLFDYNGGYRIIKQCQELMRHRKYLPAEFMALLGTVYTWVQDYRRAEYWFLKALNSAPQNEKSKYEGLLSIIIWHKGEYKKVNVFKKTELQKWGDRATSLFFEAVNSLIDGKPESAIALSTDSLKFAKREQLNDVVSGVYLIIASAHSTLGRKEEAIKNLKGIYYFSQRSRHWGKIISLVVSNPPEEKLIKIVNGNFLPLVKIAALLRIGNYRRAFALAKRKYLIPDFLLLVPFFPELVISNIEKGKLLGVPKTMLRLPVFNRAVLVYNLRFLGKLVVYRNEEHLKINLRPKDVAFLIHFALRADSPGKKVLVDDFCYNFWPGSSNAFSNLSHLLVRIRRALKLPGHLLEVLRIGGDSYLVNQGIYFVNDYSEFGHFLKSAKAFMEVGKWEFGFEHFLMAFKLFRGEPFKRNFDEWSLNMRFRILNELENEAIIFARAFLEHGDKRDVKKVLEKVLKIIPDSKEISSLLTLISNQIL</sequence>
<dbReference type="InterPro" id="IPR011990">
    <property type="entry name" value="TPR-like_helical_dom_sf"/>
</dbReference>
<dbReference type="Gene3D" id="1.25.40.10">
    <property type="entry name" value="Tetratricopeptide repeat domain"/>
    <property type="match status" value="1"/>
</dbReference>
<dbReference type="AlphaFoldDB" id="A0A7C4XKS0"/>
<dbReference type="SUPFAM" id="SSF48452">
    <property type="entry name" value="TPR-like"/>
    <property type="match status" value="1"/>
</dbReference>
<evidence type="ECO:0000256" key="1">
    <source>
        <dbReference type="PROSITE-ProRule" id="PRU00339"/>
    </source>
</evidence>
<gene>
    <name evidence="2" type="ORF">ENV60_06440</name>
</gene>
<name>A0A7C4XKS0_UNCW3</name>
<reference evidence="2" key="1">
    <citation type="journal article" date="2020" name="mSystems">
        <title>Genome- and Community-Level Interaction Insights into Carbon Utilization and Element Cycling Functions of Hydrothermarchaeota in Hydrothermal Sediment.</title>
        <authorList>
            <person name="Zhou Z."/>
            <person name="Liu Y."/>
            <person name="Xu W."/>
            <person name="Pan J."/>
            <person name="Luo Z.H."/>
            <person name="Li M."/>
        </authorList>
    </citation>
    <scope>NUCLEOTIDE SEQUENCE [LARGE SCALE GENOMIC DNA]</scope>
    <source>
        <strain evidence="2">SpSt-774</strain>
    </source>
</reference>
<dbReference type="SUPFAM" id="SSF46689">
    <property type="entry name" value="Homeodomain-like"/>
    <property type="match status" value="1"/>
</dbReference>
<dbReference type="InterPro" id="IPR009057">
    <property type="entry name" value="Homeodomain-like_sf"/>
</dbReference>
<proteinExistence type="predicted"/>
<accession>A0A7C4XKS0</accession>
<keyword evidence="1" id="KW-0802">TPR repeat</keyword>
<dbReference type="PROSITE" id="PS50005">
    <property type="entry name" value="TPR"/>
    <property type="match status" value="1"/>
</dbReference>
<protein>
    <submittedName>
        <fullName evidence="2">Uncharacterized protein</fullName>
    </submittedName>
</protein>
<dbReference type="InterPro" id="IPR019734">
    <property type="entry name" value="TPR_rpt"/>
</dbReference>
<evidence type="ECO:0000313" key="2">
    <source>
        <dbReference type="EMBL" id="HGV97916.1"/>
    </source>
</evidence>
<dbReference type="Pfam" id="PF13384">
    <property type="entry name" value="HTH_23"/>
    <property type="match status" value="1"/>
</dbReference>
<comment type="caution">
    <text evidence="2">The sequence shown here is derived from an EMBL/GenBank/DDBJ whole genome shotgun (WGS) entry which is preliminary data.</text>
</comment>
<feature type="repeat" description="TPR" evidence="1">
    <location>
        <begin position="306"/>
        <end position="339"/>
    </location>
</feature>
<organism evidence="2">
    <name type="scientific">candidate division WOR-3 bacterium</name>
    <dbReference type="NCBI Taxonomy" id="2052148"/>
    <lineage>
        <taxon>Bacteria</taxon>
        <taxon>Bacteria division WOR-3</taxon>
    </lineage>
</organism>